<dbReference type="NCBIfam" id="NF038283">
    <property type="entry name" value="viperin_w_prok"/>
    <property type="match status" value="1"/>
</dbReference>
<dbReference type="SFLD" id="SFLDG01088">
    <property type="entry name" value="antiviral_proteins"/>
    <property type="match status" value="1"/>
</dbReference>
<evidence type="ECO:0000256" key="5">
    <source>
        <dbReference type="ARBA" id="ARBA00023004"/>
    </source>
</evidence>
<dbReference type="SFLD" id="SFLDS00029">
    <property type="entry name" value="Radical_SAM"/>
    <property type="match status" value="1"/>
</dbReference>
<keyword evidence="3" id="KW-0949">S-adenosyl-L-methionine</keyword>
<dbReference type="AlphaFoldDB" id="A0A4U0UAF0"/>
<keyword evidence="2" id="KW-0004">4Fe-4S</keyword>
<feature type="transmembrane region" description="Helical" evidence="9">
    <location>
        <begin position="12"/>
        <end position="31"/>
    </location>
</feature>
<dbReference type="PANTHER" id="PTHR21339">
    <property type="entry name" value="RADICAL S-ADENOSYL METHIONINE DOMAIN-CONTAINING PROTEIN 2"/>
    <property type="match status" value="1"/>
</dbReference>
<dbReference type="GO" id="GO:0046872">
    <property type="term" value="F:metal ion binding"/>
    <property type="evidence" value="ECO:0007669"/>
    <property type="project" value="UniProtKB-KW"/>
</dbReference>
<dbReference type="OrthoDB" id="549750at2759"/>
<dbReference type="InterPro" id="IPR006638">
    <property type="entry name" value="Elp3/MiaA/NifB-like_rSAM"/>
</dbReference>
<dbReference type="InterPro" id="IPR007197">
    <property type="entry name" value="rSAM"/>
</dbReference>
<evidence type="ECO:0000256" key="2">
    <source>
        <dbReference type="ARBA" id="ARBA00022485"/>
    </source>
</evidence>
<dbReference type="InterPro" id="IPR013785">
    <property type="entry name" value="Aldolase_TIM"/>
</dbReference>
<dbReference type="Gene3D" id="3.20.20.70">
    <property type="entry name" value="Aldolase class I"/>
    <property type="match status" value="1"/>
</dbReference>
<comment type="cofactor">
    <cofactor evidence="1">
        <name>[4Fe-4S] cluster</name>
        <dbReference type="ChEBI" id="CHEBI:49883"/>
    </cofactor>
</comment>
<dbReference type="PROSITE" id="PS51918">
    <property type="entry name" value="RADICAL_SAM"/>
    <property type="match status" value="1"/>
</dbReference>
<evidence type="ECO:0000256" key="6">
    <source>
        <dbReference type="ARBA" id="ARBA00023014"/>
    </source>
</evidence>
<name>A0A4U0UAF0_9PEZI</name>
<proteinExistence type="predicted"/>
<keyword evidence="8" id="KW-0496">Mitochondrion</keyword>
<keyword evidence="7" id="KW-0051">Antiviral defense</keyword>
<dbReference type="SFLD" id="SFLDG01067">
    <property type="entry name" value="SPASM/twitch_domain_containing"/>
    <property type="match status" value="1"/>
</dbReference>
<evidence type="ECO:0000259" key="10">
    <source>
        <dbReference type="PROSITE" id="PS51918"/>
    </source>
</evidence>
<dbReference type="SUPFAM" id="SSF102114">
    <property type="entry name" value="Radical SAM enzymes"/>
    <property type="match status" value="1"/>
</dbReference>
<dbReference type="GO" id="GO:0051607">
    <property type="term" value="P:defense response to virus"/>
    <property type="evidence" value="ECO:0007669"/>
    <property type="project" value="UniProtKB-KW"/>
</dbReference>
<evidence type="ECO:0000256" key="3">
    <source>
        <dbReference type="ARBA" id="ARBA00022691"/>
    </source>
</evidence>
<evidence type="ECO:0000256" key="7">
    <source>
        <dbReference type="ARBA" id="ARBA00023118"/>
    </source>
</evidence>
<dbReference type="SMART" id="SM00729">
    <property type="entry name" value="Elp3"/>
    <property type="match status" value="1"/>
</dbReference>
<dbReference type="EMBL" id="NAJL01000007">
    <property type="protein sequence ID" value="TKA31672.1"/>
    <property type="molecule type" value="Genomic_DNA"/>
</dbReference>
<dbReference type="Pfam" id="PF04055">
    <property type="entry name" value="Radical_SAM"/>
    <property type="match status" value="1"/>
</dbReference>
<evidence type="ECO:0000256" key="9">
    <source>
        <dbReference type="SAM" id="Phobius"/>
    </source>
</evidence>
<dbReference type="GO" id="GO:0051539">
    <property type="term" value="F:4 iron, 4 sulfur cluster binding"/>
    <property type="evidence" value="ECO:0007669"/>
    <property type="project" value="UniProtKB-KW"/>
</dbReference>
<organism evidence="11 12">
    <name type="scientific">Salinomyces thailandicus</name>
    <dbReference type="NCBI Taxonomy" id="706561"/>
    <lineage>
        <taxon>Eukaryota</taxon>
        <taxon>Fungi</taxon>
        <taxon>Dikarya</taxon>
        <taxon>Ascomycota</taxon>
        <taxon>Pezizomycotina</taxon>
        <taxon>Dothideomycetes</taxon>
        <taxon>Dothideomycetidae</taxon>
        <taxon>Mycosphaerellales</taxon>
        <taxon>Teratosphaeriaceae</taxon>
        <taxon>Salinomyces</taxon>
    </lineage>
</organism>
<keyword evidence="5" id="KW-0408">Iron</keyword>
<dbReference type="GO" id="GO:0003824">
    <property type="term" value="F:catalytic activity"/>
    <property type="evidence" value="ECO:0007669"/>
    <property type="project" value="InterPro"/>
</dbReference>
<evidence type="ECO:0000256" key="4">
    <source>
        <dbReference type="ARBA" id="ARBA00022723"/>
    </source>
</evidence>
<protein>
    <recommendedName>
        <fullName evidence="10">Radical SAM core domain-containing protein</fullName>
    </recommendedName>
</protein>
<dbReference type="InterPro" id="IPR058240">
    <property type="entry name" value="rSAM_sf"/>
</dbReference>
<gene>
    <name evidence="11" type="ORF">B0A50_01750</name>
</gene>
<dbReference type="CDD" id="cd01335">
    <property type="entry name" value="Radical_SAM"/>
    <property type="match status" value="1"/>
</dbReference>
<reference evidence="11 12" key="1">
    <citation type="submission" date="2017-03" db="EMBL/GenBank/DDBJ databases">
        <title>Genomes of endolithic fungi from Antarctica.</title>
        <authorList>
            <person name="Coleine C."/>
            <person name="Masonjones S."/>
            <person name="Stajich J.E."/>
        </authorList>
    </citation>
    <scope>NUCLEOTIDE SEQUENCE [LARGE SCALE GENOMIC DNA]</scope>
    <source>
        <strain evidence="11 12">CCFEE 6315</strain>
    </source>
</reference>
<sequence>MAIIQSVLEHGAGQVVASAVICTAVASFLLWHWREKSRIVPISVNYHFTRKCNKVCKFCFHTEKTSYVAIDADMKKGLKLLKDAGMRKINFAGGEPFLYPQKLAMLCKYCSEVLKLESVSIISNGTLINHDWLERNARYIDVLGVSCDSFDEKTNDAIGRGAGDNVEKLFRVRQWCAALGIKFKLNTVVCALNWQEDMVDRIAELAPFRWKCFQVSIVGDENDASQEETRHDKRKRDARQLYISDQQFQQFCDVHGTSIVLCLSQIL</sequence>
<dbReference type="PANTHER" id="PTHR21339:SF0">
    <property type="entry name" value="S-ADENOSYLMETHIONINE-DEPENDENT NUCLEOTIDE DEHYDRATASE RSAD2"/>
    <property type="match status" value="1"/>
</dbReference>
<dbReference type="InterPro" id="IPR051196">
    <property type="entry name" value="RSAD2/Viperin_antiviral"/>
</dbReference>
<keyword evidence="9" id="KW-1133">Transmembrane helix</keyword>
<comment type="caution">
    <text evidence="11">The sequence shown here is derived from an EMBL/GenBank/DDBJ whole genome shotgun (WGS) entry which is preliminary data.</text>
</comment>
<keyword evidence="12" id="KW-1185">Reference proteome</keyword>
<dbReference type="Proteomes" id="UP000308549">
    <property type="component" value="Unassembled WGS sequence"/>
</dbReference>
<evidence type="ECO:0000256" key="8">
    <source>
        <dbReference type="ARBA" id="ARBA00023128"/>
    </source>
</evidence>
<keyword evidence="9" id="KW-0472">Membrane</keyword>
<feature type="domain" description="Radical SAM core" evidence="10">
    <location>
        <begin position="32"/>
        <end position="244"/>
    </location>
</feature>
<evidence type="ECO:0000313" key="12">
    <source>
        <dbReference type="Proteomes" id="UP000308549"/>
    </source>
</evidence>
<accession>A0A4U0UAF0</accession>
<evidence type="ECO:0000313" key="11">
    <source>
        <dbReference type="EMBL" id="TKA31672.1"/>
    </source>
</evidence>
<keyword evidence="9" id="KW-0812">Transmembrane</keyword>
<keyword evidence="4" id="KW-0479">Metal-binding</keyword>
<keyword evidence="6" id="KW-0411">Iron-sulfur</keyword>
<evidence type="ECO:0000256" key="1">
    <source>
        <dbReference type="ARBA" id="ARBA00001966"/>
    </source>
</evidence>